<dbReference type="GO" id="GO:0005634">
    <property type="term" value="C:nucleus"/>
    <property type="evidence" value="ECO:0007669"/>
    <property type="project" value="UniProtKB-SubCell"/>
</dbReference>
<feature type="domain" description="Homeobox" evidence="12">
    <location>
        <begin position="169"/>
        <end position="229"/>
    </location>
</feature>
<evidence type="ECO:0000313" key="15">
    <source>
        <dbReference type="WBParaSite" id="NBR_0001073101-mRNA-1"/>
    </source>
</evidence>
<comment type="subcellular location">
    <subcellularLocation>
        <location evidence="1 9 10">Nucleus</location>
    </subcellularLocation>
</comment>
<gene>
    <name evidence="13" type="ORF">NBR_LOCUS10732</name>
</gene>
<dbReference type="PROSITE" id="PS50071">
    <property type="entry name" value="HOMEOBOX_2"/>
    <property type="match status" value="1"/>
</dbReference>
<dbReference type="PROSITE" id="PS00027">
    <property type="entry name" value="HOMEOBOX_1"/>
    <property type="match status" value="1"/>
</dbReference>
<dbReference type="SMART" id="SM00389">
    <property type="entry name" value="HOX"/>
    <property type="match status" value="1"/>
</dbReference>
<comment type="similarity">
    <text evidence="2">Belongs to the paired homeobox family.</text>
</comment>
<dbReference type="EMBL" id="UYSL01020374">
    <property type="protein sequence ID" value="VDL74321.1"/>
    <property type="molecule type" value="Genomic_DNA"/>
</dbReference>
<dbReference type="InterPro" id="IPR001356">
    <property type="entry name" value="HD"/>
</dbReference>
<evidence type="ECO:0000256" key="2">
    <source>
        <dbReference type="ARBA" id="ARBA00005733"/>
    </source>
</evidence>
<evidence type="ECO:0000256" key="9">
    <source>
        <dbReference type="PROSITE-ProRule" id="PRU00108"/>
    </source>
</evidence>
<proteinExistence type="inferred from homology"/>
<sequence>MTNYTVTACFGRNTSFKSLVERIYTARYRRIQFTDESVFAIEQFLNRQNYKILVKSIGEPNQHAVCSTPPSVSSINRILRTRAAERAAEELTMILNVQHLTNQQRMNPRIPSIGLPPPAFPFAFQQALWPGFMLNPNLSPMALPLLSAYPSMSSTSPAETVAMSEEDATSRKCGRSSFSQDQLDLLEASFAKEPYPSSTERLDLVRNTQLPEARIQVWFSNRRAKWRRNQQESSGSSIEREDDDGPPMLKRNRTDESETQVDLSPPPKKTTIFKPYE</sequence>
<feature type="DNA-binding region" description="Homeobox" evidence="9">
    <location>
        <begin position="171"/>
        <end position="230"/>
    </location>
</feature>
<accession>A0A0N4Y4B9</accession>
<evidence type="ECO:0000256" key="8">
    <source>
        <dbReference type="ARBA" id="ARBA00023242"/>
    </source>
</evidence>
<dbReference type="AlphaFoldDB" id="A0A0N4Y4B9"/>
<dbReference type="STRING" id="27835.A0A0N4Y4B9"/>
<name>A0A0N4Y4B9_NIPBR</name>
<dbReference type="WBParaSite" id="NBR_0001073101-mRNA-1">
    <property type="protein sequence ID" value="NBR_0001073101-mRNA-1"/>
    <property type="gene ID" value="NBR_0001073101"/>
</dbReference>
<evidence type="ECO:0000259" key="12">
    <source>
        <dbReference type="PROSITE" id="PS50071"/>
    </source>
</evidence>
<dbReference type="CDD" id="cd00086">
    <property type="entry name" value="homeodomain"/>
    <property type="match status" value="1"/>
</dbReference>
<keyword evidence="8 9" id="KW-0539">Nucleus</keyword>
<dbReference type="SUPFAM" id="SSF46689">
    <property type="entry name" value="Homeodomain-like"/>
    <property type="match status" value="1"/>
</dbReference>
<feature type="region of interest" description="Disordered" evidence="11">
    <location>
        <begin position="154"/>
        <end position="177"/>
    </location>
</feature>
<evidence type="ECO:0000313" key="13">
    <source>
        <dbReference type="EMBL" id="VDL74321.1"/>
    </source>
</evidence>
<dbReference type="InterPro" id="IPR043565">
    <property type="entry name" value="PAX_fam"/>
</dbReference>
<dbReference type="GO" id="GO:0000978">
    <property type="term" value="F:RNA polymerase II cis-regulatory region sequence-specific DNA binding"/>
    <property type="evidence" value="ECO:0007669"/>
    <property type="project" value="TreeGrafter"/>
</dbReference>
<dbReference type="OMA" id="FWGAHNT"/>
<evidence type="ECO:0000256" key="1">
    <source>
        <dbReference type="ARBA" id="ARBA00004123"/>
    </source>
</evidence>
<evidence type="ECO:0000256" key="4">
    <source>
        <dbReference type="ARBA" id="ARBA00023015"/>
    </source>
</evidence>
<evidence type="ECO:0000256" key="10">
    <source>
        <dbReference type="RuleBase" id="RU000682"/>
    </source>
</evidence>
<evidence type="ECO:0000313" key="14">
    <source>
        <dbReference type="Proteomes" id="UP000271162"/>
    </source>
</evidence>
<organism evidence="15">
    <name type="scientific">Nippostrongylus brasiliensis</name>
    <name type="common">Rat hookworm</name>
    <dbReference type="NCBI Taxonomy" id="27835"/>
    <lineage>
        <taxon>Eukaryota</taxon>
        <taxon>Metazoa</taxon>
        <taxon>Ecdysozoa</taxon>
        <taxon>Nematoda</taxon>
        <taxon>Chromadorea</taxon>
        <taxon>Rhabditida</taxon>
        <taxon>Rhabditina</taxon>
        <taxon>Rhabditomorpha</taxon>
        <taxon>Strongyloidea</taxon>
        <taxon>Heligmosomidae</taxon>
        <taxon>Nippostrongylus</taxon>
    </lineage>
</organism>
<keyword evidence="14" id="KW-1185">Reference proteome</keyword>
<protein>
    <submittedName>
        <fullName evidence="15">Homeobox domain-containing protein</fullName>
    </submittedName>
</protein>
<evidence type="ECO:0000256" key="7">
    <source>
        <dbReference type="ARBA" id="ARBA00023163"/>
    </source>
</evidence>
<keyword evidence="4" id="KW-0805">Transcription regulation</keyword>
<keyword evidence="6 9" id="KW-0371">Homeobox</keyword>
<reference evidence="15" key="1">
    <citation type="submission" date="2017-02" db="UniProtKB">
        <authorList>
            <consortium name="WormBaseParasite"/>
        </authorList>
    </citation>
    <scope>IDENTIFICATION</scope>
</reference>
<reference evidence="13 14" key="2">
    <citation type="submission" date="2018-11" db="EMBL/GenBank/DDBJ databases">
        <authorList>
            <consortium name="Pathogen Informatics"/>
        </authorList>
    </citation>
    <scope>NUCLEOTIDE SEQUENCE [LARGE SCALE GENOMIC DNA]</scope>
</reference>
<dbReference type="InterPro" id="IPR017970">
    <property type="entry name" value="Homeobox_CS"/>
</dbReference>
<dbReference type="Gene3D" id="1.10.10.60">
    <property type="entry name" value="Homeodomain-like"/>
    <property type="match status" value="1"/>
</dbReference>
<evidence type="ECO:0000256" key="6">
    <source>
        <dbReference type="ARBA" id="ARBA00023155"/>
    </source>
</evidence>
<keyword evidence="5 9" id="KW-0238">DNA-binding</keyword>
<dbReference type="PANTHER" id="PTHR45636">
    <property type="entry name" value="PAIRED BOX PROTEIN PAX-6-RELATED-RELATED"/>
    <property type="match status" value="1"/>
</dbReference>
<evidence type="ECO:0000256" key="3">
    <source>
        <dbReference type="ARBA" id="ARBA00022473"/>
    </source>
</evidence>
<keyword evidence="3" id="KW-0217">Developmental protein</keyword>
<dbReference type="PANTHER" id="PTHR45636:SF46">
    <property type="entry name" value="HOMEOBOX DOMAIN-CONTAINING PROTEIN"/>
    <property type="match status" value="1"/>
</dbReference>
<dbReference type="InterPro" id="IPR009057">
    <property type="entry name" value="Homeodomain-like_sf"/>
</dbReference>
<evidence type="ECO:0000256" key="5">
    <source>
        <dbReference type="ARBA" id="ARBA00023125"/>
    </source>
</evidence>
<keyword evidence="7" id="KW-0804">Transcription</keyword>
<dbReference type="Proteomes" id="UP000271162">
    <property type="component" value="Unassembled WGS sequence"/>
</dbReference>
<feature type="region of interest" description="Disordered" evidence="11">
    <location>
        <begin position="226"/>
        <end position="277"/>
    </location>
</feature>
<dbReference type="GO" id="GO:0000981">
    <property type="term" value="F:DNA-binding transcription factor activity, RNA polymerase II-specific"/>
    <property type="evidence" value="ECO:0007669"/>
    <property type="project" value="InterPro"/>
</dbReference>
<dbReference type="Pfam" id="PF00046">
    <property type="entry name" value="Homeodomain"/>
    <property type="match status" value="1"/>
</dbReference>
<evidence type="ECO:0000256" key="11">
    <source>
        <dbReference type="SAM" id="MobiDB-lite"/>
    </source>
</evidence>